<feature type="repeat" description="TPR" evidence="4">
    <location>
        <begin position="108"/>
        <end position="141"/>
    </location>
</feature>
<evidence type="ECO:0000256" key="2">
    <source>
        <dbReference type="ARBA" id="ARBA00038210"/>
    </source>
</evidence>
<proteinExistence type="inferred from homology"/>
<dbReference type="Pfam" id="PF13181">
    <property type="entry name" value="TPR_8"/>
    <property type="match status" value="1"/>
</dbReference>
<dbReference type="OrthoDB" id="329563at2759"/>
<gene>
    <name evidence="5" type="ORF">LOTGIDRAFT_141697</name>
</gene>
<dbReference type="GO" id="GO:0005680">
    <property type="term" value="C:anaphase-promoting complex"/>
    <property type="evidence" value="ECO:0007669"/>
    <property type="project" value="TreeGrafter"/>
</dbReference>
<feature type="non-terminal residue" evidence="5">
    <location>
        <position position="1"/>
    </location>
</feature>
<dbReference type="GO" id="GO:0005737">
    <property type="term" value="C:cytoplasm"/>
    <property type="evidence" value="ECO:0007669"/>
    <property type="project" value="TreeGrafter"/>
</dbReference>
<dbReference type="OMA" id="HILRDCK"/>
<dbReference type="PANTHER" id="PTHR12558:SF13">
    <property type="entry name" value="CELL DIVISION CYCLE PROTEIN 27 HOMOLOG"/>
    <property type="match status" value="1"/>
</dbReference>
<dbReference type="EMBL" id="KB200955">
    <property type="protein sequence ID" value="ESO99704.1"/>
    <property type="molecule type" value="Genomic_DNA"/>
</dbReference>
<organism evidence="5 6">
    <name type="scientific">Lottia gigantea</name>
    <name type="common">Giant owl limpet</name>
    <dbReference type="NCBI Taxonomy" id="225164"/>
    <lineage>
        <taxon>Eukaryota</taxon>
        <taxon>Metazoa</taxon>
        <taxon>Spiralia</taxon>
        <taxon>Lophotrochozoa</taxon>
        <taxon>Mollusca</taxon>
        <taxon>Gastropoda</taxon>
        <taxon>Patellogastropoda</taxon>
        <taxon>Lottioidea</taxon>
        <taxon>Lottiidae</taxon>
        <taxon>Lottia</taxon>
    </lineage>
</organism>
<dbReference type="GO" id="GO:0051301">
    <property type="term" value="P:cell division"/>
    <property type="evidence" value="ECO:0007669"/>
    <property type="project" value="TreeGrafter"/>
</dbReference>
<keyword evidence="6" id="KW-1185">Reference proteome</keyword>
<dbReference type="GeneID" id="20234473"/>
<evidence type="ECO:0000256" key="4">
    <source>
        <dbReference type="PROSITE-ProRule" id="PRU00339"/>
    </source>
</evidence>
<evidence type="ECO:0000256" key="1">
    <source>
        <dbReference type="ARBA" id="ARBA00022803"/>
    </source>
</evidence>
<dbReference type="SUPFAM" id="SSF48452">
    <property type="entry name" value="TPR-like"/>
    <property type="match status" value="1"/>
</dbReference>
<sequence length="158" mass="18378">QAAIWDALNHYSFPDATFLAERLFAEVPNYDTLYLLATCYYRSGRPIQAHMLLKKHDSPRHDCKYLLAKCCMDIDKLYEAETILVGDVFAKYTNSLDEIEIEYGNMACHVFSLLATLYSKTDRIEKAGECYKRSLRLNPLLWKSFERLCQLGKLYLLT</sequence>
<dbReference type="InterPro" id="IPR019734">
    <property type="entry name" value="TPR_rpt"/>
</dbReference>
<comment type="similarity">
    <text evidence="2">Belongs to the APC3/CDC27 family.</text>
</comment>
<dbReference type="PANTHER" id="PTHR12558">
    <property type="entry name" value="CELL DIVISION CYCLE 16,23,27"/>
    <property type="match status" value="1"/>
</dbReference>
<protein>
    <recommendedName>
        <fullName evidence="3">Cell division cycle protein 27 homolog</fullName>
    </recommendedName>
</protein>
<reference evidence="5 6" key="1">
    <citation type="journal article" date="2013" name="Nature">
        <title>Insights into bilaterian evolution from three spiralian genomes.</title>
        <authorList>
            <person name="Simakov O."/>
            <person name="Marletaz F."/>
            <person name="Cho S.J."/>
            <person name="Edsinger-Gonzales E."/>
            <person name="Havlak P."/>
            <person name="Hellsten U."/>
            <person name="Kuo D.H."/>
            <person name="Larsson T."/>
            <person name="Lv J."/>
            <person name="Arendt D."/>
            <person name="Savage R."/>
            <person name="Osoegawa K."/>
            <person name="de Jong P."/>
            <person name="Grimwood J."/>
            <person name="Chapman J.A."/>
            <person name="Shapiro H."/>
            <person name="Aerts A."/>
            <person name="Otillar R.P."/>
            <person name="Terry A.Y."/>
            <person name="Boore J.L."/>
            <person name="Grigoriev I.V."/>
            <person name="Lindberg D.R."/>
            <person name="Seaver E.C."/>
            <person name="Weisblat D.A."/>
            <person name="Putnam N.H."/>
            <person name="Rokhsar D.S."/>
        </authorList>
    </citation>
    <scope>NUCLEOTIDE SEQUENCE [LARGE SCALE GENOMIC DNA]</scope>
</reference>
<dbReference type="PROSITE" id="PS50005">
    <property type="entry name" value="TPR"/>
    <property type="match status" value="1"/>
</dbReference>
<dbReference type="GO" id="GO:0031145">
    <property type="term" value="P:anaphase-promoting complex-dependent catabolic process"/>
    <property type="evidence" value="ECO:0007669"/>
    <property type="project" value="TreeGrafter"/>
</dbReference>
<dbReference type="GO" id="GO:0007091">
    <property type="term" value="P:metaphase/anaphase transition of mitotic cell cycle"/>
    <property type="evidence" value="ECO:0007669"/>
    <property type="project" value="TreeGrafter"/>
</dbReference>
<dbReference type="GO" id="GO:0016567">
    <property type="term" value="P:protein ubiquitination"/>
    <property type="evidence" value="ECO:0007669"/>
    <property type="project" value="TreeGrafter"/>
</dbReference>
<dbReference type="Pfam" id="PF12895">
    <property type="entry name" value="ANAPC3"/>
    <property type="match status" value="1"/>
</dbReference>
<dbReference type="Gene3D" id="1.25.40.10">
    <property type="entry name" value="Tetratricopeptide repeat domain"/>
    <property type="match status" value="1"/>
</dbReference>
<dbReference type="HOGENOM" id="CLU_1673633_0_0_1"/>
<keyword evidence="1 4" id="KW-0802">TPR repeat</keyword>
<name>V4CCS2_LOTGI</name>
<dbReference type="InterPro" id="IPR011990">
    <property type="entry name" value="TPR-like_helical_dom_sf"/>
</dbReference>
<evidence type="ECO:0000313" key="6">
    <source>
        <dbReference type="Proteomes" id="UP000030746"/>
    </source>
</evidence>
<dbReference type="Proteomes" id="UP000030746">
    <property type="component" value="Unassembled WGS sequence"/>
</dbReference>
<dbReference type="STRING" id="225164.V4CCS2"/>
<dbReference type="KEGG" id="lgi:LOTGIDRAFT_141697"/>
<dbReference type="CTD" id="20234473"/>
<accession>V4CCS2</accession>
<evidence type="ECO:0000256" key="3">
    <source>
        <dbReference type="ARBA" id="ARBA00039307"/>
    </source>
</evidence>
<evidence type="ECO:0000313" key="5">
    <source>
        <dbReference type="EMBL" id="ESO99704.1"/>
    </source>
</evidence>
<dbReference type="AlphaFoldDB" id="V4CCS2"/>
<dbReference type="RefSeq" id="XP_009049611.1">
    <property type="nucleotide sequence ID" value="XM_009051363.1"/>
</dbReference>